<gene>
    <name evidence="6" type="ORF">EV643_12034</name>
</gene>
<dbReference type="EMBL" id="SNWQ01000020">
    <property type="protein sequence ID" value="TDO36303.1"/>
    <property type="molecule type" value="Genomic_DNA"/>
</dbReference>
<dbReference type="InterPro" id="IPR013766">
    <property type="entry name" value="Thioredoxin_domain"/>
</dbReference>
<evidence type="ECO:0000256" key="2">
    <source>
        <dbReference type="ARBA" id="ARBA00022748"/>
    </source>
</evidence>
<dbReference type="PANTHER" id="PTHR42852:SF17">
    <property type="entry name" value="THIOREDOXIN-LIKE PROTEIN HI_1115"/>
    <property type="match status" value="1"/>
</dbReference>
<dbReference type="Proteomes" id="UP000295388">
    <property type="component" value="Unassembled WGS sequence"/>
</dbReference>
<dbReference type="PROSITE" id="PS51352">
    <property type="entry name" value="THIOREDOXIN_2"/>
    <property type="match status" value="1"/>
</dbReference>
<evidence type="ECO:0000259" key="5">
    <source>
        <dbReference type="PROSITE" id="PS51352"/>
    </source>
</evidence>
<dbReference type="PANTHER" id="PTHR42852">
    <property type="entry name" value="THIOL:DISULFIDE INTERCHANGE PROTEIN DSBE"/>
    <property type="match status" value="1"/>
</dbReference>
<dbReference type="InterPro" id="IPR013740">
    <property type="entry name" value="Redoxin"/>
</dbReference>
<organism evidence="6 7">
    <name type="scientific">Kribbella caucasensis</name>
    <dbReference type="NCBI Taxonomy" id="2512215"/>
    <lineage>
        <taxon>Bacteria</taxon>
        <taxon>Bacillati</taxon>
        <taxon>Actinomycetota</taxon>
        <taxon>Actinomycetes</taxon>
        <taxon>Propionibacteriales</taxon>
        <taxon>Kribbellaceae</taxon>
        <taxon>Kribbella</taxon>
    </lineage>
</organism>
<feature type="signal peptide" evidence="4">
    <location>
        <begin position="1"/>
        <end position="24"/>
    </location>
</feature>
<dbReference type="InterPro" id="IPR017937">
    <property type="entry name" value="Thioredoxin_CS"/>
</dbReference>
<protein>
    <submittedName>
        <fullName evidence="6">Thiol-disulfide isomerase/thioredoxin</fullName>
    </submittedName>
</protein>
<accession>A0A4R6JJE0</accession>
<dbReference type="Gene3D" id="3.40.30.10">
    <property type="entry name" value="Glutaredoxin"/>
    <property type="match status" value="1"/>
</dbReference>
<dbReference type="InterPro" id="IPR036249">
    <property type="entry name" value="Thioredoxin-like_sf"/>
</dbReference>
<evidence type="ECO:0000256" key="1">
    <source>
        <dbReference type="ARBA" id="ARBA00004196"/>
    </source>
</evidence>
<dbReference type="GO" id="GO:0030313">
    <property type="term" value="C:cell envelope"/>
    <property type="evidence" value="ECO:0007669"/>
    <property type="project" value="UniProtKB-SubCell"/>
</dbReference>
<evidence type="ECO:0000256" key="4">
    <source>
        <dbReference type="SAM" id="SignalP"/>
    </source>
</evidence>
<comment type="caution">
    <text evidence="6">The sequence shown here is derived from an EMBL/GenBank/DDBJ whole genome shotgun (WGS) entry which is preliminary data.</text>
</comment>
<proteinExistence type="predicted"/>
<dbReference type="SUPFAM" id="SSF52833">
    <property type="entry name" value="Thioredoxin-like"/>
    <property type="match status" value="1"/>
</dbReference>
<keyword evidence="6" id="KW-0413">Isomerase</keyword>
<dbReference type="GO" id="GO:0017004">
    <property type="term" value="P:cytochrome complex assembly"/>
    <property type="evidence" value="ECO:0007669"/>
    <property type="project" value="UniProtKB-KW"/>
</dbReference>
<sequence>MRISRPLLTAMTLLFVLLGTAACAADDRNVSPATGTSGATSAATPAPDRTSTASAGKLAFTGTTLDGKPFSAATLAGKPVLLWFWAPWCPTCHAEAPDVLSVQQVYAGRIGILGVAGLDDLNNMQPFVDRTMTAAITHLGDPDGAIWRRFEVTQQSTYVLLDAQGNVTFTGVIGGDELRDKVAALIG</sequence>
<dbReference type="RefSeq" id="WP_166665666.1">
    <property type="nucleotide sequence ID" value="NZ_SNWQ01000020.1"/>
</dbReference>
<dbReference type="Pfam" id="PF08534">
    <property type="entry name" value="Redoxin"/>
    <property type="match status" value="1"/>
</dbReference>
<keyword evidence="2" id="KW-0201">Cytochrome c-type biogenesis</keyword>
<dbReference type="AlphaFoldDB" id="A0A4R6JJE0"/>
<dbReference type="GO" id="GO:0016491">
    <property type="term" value="F:oxidoreductase activity"/>
    <property type="evidence" value="ECO:0007669"/>
    <property type="project" value="InterPro"/>
</dbReference>
<dbReference type="InterPro" id="IPR050553">
    <property type="entry name" value="Thioredoxin_ResA/DsbE_sf"/>
</dbReference>
<comment type="subcellular location">
    <subcellularLocation>
        <location evidence="1">Cell envelope</location>
    </subcellularLocation>
</comment>
<feature type="domain" description="Thioredoxin" evidence="5">
    <location>
        <begin position="40"/>
        <end position="187"/>
    </location>
</feature>
<feature type="chain" id="PRO_5020755356" evidence="4">
    <location>
        <begin position="25"/>
        <end position="187"/>
    </location>
</feature>
<dbReference type="PROSITE" id="PS00194">
    <property type="entry name" value="THIOREDOXIN_1"/>
    <property type="match status" value="1"/>
</dbReference>
<reference evidence="6 7" key="1">
    <citation type="submission" date="2019-03" db="EMBL/GenBank/DDBJ databases">
        <title>Genomic Encyclopedia of Type Strains, Phase III (KMG-III): the genomes of soil and plant-associated and newly described type strains.</title>
        <authorList>
            <person name="Whitman W."/>
        </authorList>
    </citation>
    <scope>NUCLEOTIDE SEQUENCE [LARGE SCALE GENOMIC DNA]</scope>
    <source>
        <strain evidence="6 7">VKM Ac-2527</strain>
    </source>
</reference>
<evidence type="ECO:0000256" key="3">
    <source>
        <dbReference type="SAM" id="MobiDB-lite"/>
    </source>
</evidence>
<evidence type="ECO:0000313" key="7">
    <source>
        <dbReference type="Proteomes" id="UP000295388"/>
    </source>
</evidence>
<dbReference type="GO" id="GO:0016853">
    <property type="term" value="F:isomerase activity"/>
    <property type="evidence" value="ECO:0007669"/>
    <property type="project" value="UniProtKB-KW"/>
</dbReference>
<keyword evidence="4" id="KW-0732">Signal</keyword>
<evidence type="ECO:0000313" key="6">
    <source>
        <dbReference type="EMBL" id="TDO36303.1"/>
    </source>
</evidence>
<feature type="compositionally biased region" description="Low complexity" evidence="3">
    <location>
        <begin position="31"/>
        <end position="47"/>
    </location>
</feature>
<keyword evidence="7" id="KW-1185">Reference proteome</keyword>
<dbReference type="PROSITE" id="PS51257">
    <property type="entry name" value="PROKAR_LIPOPROTEIN"/>
    <property type="match status" value="1"/>
</dbReference>
<feature type="region of interest" description="Disordered" evidence="3">
    <location>
        <begin position="29"/>
        <end position="53"/>
    </location>
</feature>
<name>A0A4R6JJE0_9ACTN</name>